<dbReference type="PROSITE" id="PS51186">
    <property type="entry name" value="GNAT"/>
    <property type="match status" value="1"/>
</dbReference>
<reference evidence="5 6" key="1">
    <citation type="submission" date="2019-09" db="EMBL/GenBank/DDBJ databases">
        <title>Genome sequence of Adhaeribacter sp. M2.</title>
        <authorList>
            <person name="Srinivasan S."/>
        </authorList>
    </citation>
    <scope>NUCLEOTIDE SEQUENCE [LARGE SCALE GENOMIC DNA]</scope>
    <source>
        <strain evidence="5 6">M2</strain>
    </source>
</reference>
<dbReference type="CDD" id="cd04301">
    <property type="entry name" value="NAT_SF"/>
    <property type="match status" value="1"/>
</dbReference>
<organism evidence="5 6">
    <name type="scientific">Adhaeribacter soli</name>
    <dbReference type="NCBI Taxonomy" id="2607655"/>
    <lineage>
        <taxon>Bacteria</taxon>
        <taxon>Pseudomonadati</taxon>
        <taxon>Bacteroidota</taxon>
        <taxon>Cytophagia</taxon>
        <taxon>Cytophagales</taxon>
        <taxon>Hymenobacteraceae</taxon>
        <taxon>Adhaeribacter</taxon>
    </lineage>
</organism>
<keyword evidence="3" id="KW-0012">Acyltransferase</keyword>
<dbReference type="GO" id="GO:0008080">
    <property type="term" value="F:N-acetyltransferase activity"/>
    <property type="evidence" value="ECO:0007669"/>
    <property type="project" value="TreeGrafter"/>
</dbReference>
<dbReference type="Proteomes" id="UP000326570">
    <property type="component" value="Unassembled WGS sequence"/>
</dbReference>
<sequence>MEVIIREGTKNDLAAAFALIQELAEYEKAPHEVTNTLEMMREDGFGTNPIFKYFVAEAPEGIIGIAVYFTAYSTWKGKTIYLEDLVVTENYRRFGIGKKLFDAVARKAEELGTKRFAWQVLEWNEPAIKFYRKAQANLDAEWINCRMTDTELKAYNERQAVA</sequence>
<keyword evidence="2 5" id="KW-0808">Transferase</keyword>
<comment type="caution">
    <text evidence="5">The sequence shown here is derived from an EMBL/GenBank/DDBJ whole genome shotgun (WGS) entry which is preliminary data.</text>
</comment>
<dbReference type="EMBL" id="VTWT01000007">
    <property type="protein sequence ID" value="KAA9331911.1"/>
    <property type="molecule type" value="Genomic_DNA"/>
</dbReference>
<proteinExistence type="inferred from homology"/>
<dbReference type="InterPro" id="IPR051016">
    <property type="entry name" value="Diverse_Substrate_AcTransf"/>
</dbReference>
<evidence type="ECO:0000259" key="4">
    <source>
        <dbReference type="PROSITE" id="PS51186"/>
    </source>
</evidence>
<dbReference type="Pfam" id="PF00583">
    <property type="entry name" value="Acetyltransf_1"/>
    <property type="match status" value="1"/>
</dbReference>
<gene>
    <name evidence="5" type="ORF">F0P94_14020</name>
</gene>
<dbReference type="InterPro" id="IPR016181">
    <property type="entry name" value="Acyl_CoA_acyltransferase"/>
</dbReference>
<name>A0A5N1IPM4_9BACT</name>
<evidence type="ECO:0000313" key="5">
    <source>
        <dbReference type="EMBL" id="KAA9331911.1"/>
    </source>
</evidence>
<dbReference type="SUPFAM" id="SSF55729">
    <property type="entry name" value="Acyl-CoA N-acyltransferases (Nat)"/>
    <property type="match status" value="1"/>
</dbReference>
<dbReference type="PANTHER" id="PTHR10545:SF29">
    <property type="entry name" value="GH14572P-RELATED"/>
    <property type="match status" value="1"/>
</dbReference>
<keyword evidence="6" id="KW-1185">Reference proteome</keyword>
<dbReference type="Gene3D" id="3.40.630.30">
    <property type="match status" value="1"/>
</dbReference>
<evidence type="ECO:0000256" key="3">
    <source>
        <dbReference type="ARBA" id="ARBA00023315"/>
    </source>
</evidence>
<dbReference type="AlphaFoldDB" id="A0A5N1IPM4"/>
<accession>A0A5N1IPM4</accession>
<comment type="similarity">
    <text evidence="1">Belongs to the acetyltransferase family.</text>
</comment>
<evidence type="ECO:0000256" key="1">
    <source>
        <dbReference type="ARBA" id="ARBA00008694"/>
    </source>
</evidence>
<protein>
    <submittedName>
        <fullName evidence="5">GNAT family N-acetyltransferase</fullName>
    </submittedName>
</protein>
<dbReference type="PANTHER" id="PTHR10545">
    <property type="entry name" value="DIAMINE N-ACETYLTRANSFERASE"/>
    <property type="match status" value="1"/>
</dbReference>
<feature type="domain" description="N-acetyltransferase" evidence="4">
    <location>
        <begin position="3"/>
        <end position="157"/>
    </location>
</feature>
<evidence type="ECO:0000256" key="2">
    <source>
        <dbReference type="ARBA" id="ARBA00022679"/>
    </source>
</evidence>
<dbReference type="FunFam" id="3.40.630.30:FF:000064">
    <property type="entry name" value="GNAT family acetyltransferase"/>
    <property type="match status" value="1"/>
</dbReference>
<dbReference type="InterPro" id="IPR000182">
    <property type="entry name" value="GNAT_dom"/>
</dbReference>
<evidence type="ECO:0000313" key="6">
    <source>
        <dbReference type="Proteomes" id="UP000326570"/>
    </source>
</evidence>
<dbReference type="RefSeq" id="WP_150904520.1">
    <property type="nucleotide sequence ID" value="NZ_VTWT01000007.1"/>
</dbReference>